<sequence>MQSRAKRANALSSKRGRSTETVPSAAQDRPASGPLSPATEIGQQQALMQEDAGSSPASMRQPLCASSAAVQQHMDSAQLPFQISSGLEHCIGLGGQSMGSPGMPKRARKQNTTHIMDPPAAAEPAGRPRKGSPKAEAHTKQQEQAPTFELGRTGMSAAACAVQSGHSSGRRSMHSAMRSDESSEMFTEAGASAKAHAASPSVEDGTDNCADLKRHCLGSLGMPKWASKQETSHSITAPETPQSKYPPLALPAKGAVQSRTAAEMHTQQQRERAPMLELGSTGIPSAAPAPAIHSSDYHSMHNVIGSGGYSDAFRAGGQFTGSPEMPKCAMEQDTLHSVDAPTTPQPRRPSNAGLAGEPLNSPRGVNLFQWGKTALTEEPGRTGMSLTTPVQSGHSSGPRSMQSVLSGGGSPELGTETSTPAPAAEPFLSQEMPEPVQAVSPSSSSKEGQPPDTTPVKIPQSSRECLLDYLSDATCQVGSRGRATILRMLAQRERCRRRAISCDSSPLSLAQAAAKRPASRVSPTTRHAPVQPLLCTDGSAPASAPSSEAEQSPCYHDAPEPEAVSPTQGLRKSAHPKPPKGKPIIRPDWRKDSPEKAHAWLMYTKMLHRGRGGGGADYQTVSMELPQETIEKRRPRFGSKSLLQVETRLEDDISIPMRARVGKLQRNKILMKNGGESPKPGHKHFKLYRLCCKMCEGYF</sequence>
<evidence type="ECO:0000256" key="1">
    <source>
        <dbReference type="SAM" id="MobiDB-lite"/>
    </source>
</evidence>
<evidence type="ECO:0000313" key="3">
    <source>
        <dbReference type="Proteomes" id="UP001497392"/>
    </source>
</evidence>
<proteinExistence type="predicted"/>
<protein>
    <submittedName>
        <fullName evidence="2">G12680 protein</fullName>
    </submittedName>
</protein>
<feature type="region of interest" description="Disordered" evidence="1">
    <location>
        <begin position="117"/>
        <end position="144"/>
    </location>
</feature>
<feature type="region of interest" description="Disordered" evidence="1">
    <location>
        <begin position="229"/>
        <end position="248"/>
    </location>
</feature>
<gene>
    <name evidence="2" type="primary">g12680</name>
    <name evidence="2" type="ORF">VP750_LOCUS11274</name>
</gene>
<name>A0ABP1GF84_9CHLO</name>
<dbReference type="EMBL" id="CAXHTA020000020">
    <property type="protein sequence ID" value="CAL5229368.1"/>
    <property type="molecule type" value="Genomic_DNA"/>
</dbReference>
<organism evidence="2 3">
    <name type="scientific">Coccomyxa viridis</name>
    <dbReference type="NCBI Taxonomy" id="1274662"/>
    <lineage>
        <taxon>Eukaryota</taxon>
        <taxon>Viridiplantae</taxon>
        <taxon>Chlorophyta</taxon>
        <taxon>core chlorophytes</taxon>
        <taxon>Trebouxiophyceae</taxon>
        <taxon>Trebouxiophyceae incertae sedis</taxon>
        <taxon>Coccomyxaceae</taxon>
        <taxon>Coccomyxa</taxon>
    </lineage>
</organism>
<feature type="compositionally biased region" description="Low complexity" evidence="1">
    <location>
        <begin position="539"/>
        <end position="550"/>
    </location>
</feature>
<keyword evidence="3" id="KW-1185">Reference proteome</keyword>
<feature type="region of interest" description="Disordered" evidence="1">
    <location>
        <begin position="337"/>
        <end position="460"/>
    </location>
</feature>
<comment type="caution">
    <text evidence="2">The sequence shown here is derived from an EMBL/GenBank/DDBJ whole genome shotgun (WGS) entry which is preliminary data.</text>
</comment>
<feature type="region of interest" description="Disordered" evidence="1">
    <location>
        <begin position="513"/>
        <end position="591"/>
    </location>
</feature>
<reference evidence="2 3" key="1">
    <citation type="submission" date="2024-06" db="EMBL/GenBank/DDBJ databases">
        <authorList>
            <person name="Kraege A."/>
            <person name="Thomma B."/>
        </authorList>
    </citation>
    <scope>NUCLEOTIDE SEQUENCE [LARGE SCALE GENOMIC DNA]</scope>
</reference>
<evidence type="ECO:0000313" key="2">
    <source>
        <dbReference type="EMBL" id="CAL5229368.1"/>
    </source>
</evidence>
<feature type="compositionally biased region" description="Polar residues" evidence="1">
    <location>
        <begin position="384"/>
        <end position="405"/>
    </location>
</feature>
<feature type="compositionally biased region" description="Polar residues" evidence="1">
    <location>
        <begin position="229"/>
        <end position="243"/>
    </location>
</feature>
<dbReference type="Proteomes" id="UP001497392">
    <property type="component" value="Unassembled WGS sequence"/>
</dbReference>
<accession>A0ABP1GF84</accession>
<feature type="region of interest" description="Disordered" evidence="1">
    <location>
        <begin position="1"/>
        <end position="66"/>
    </location>
</feature>